<dbReference type="AlphaFoldDB" id="A0A6P5Z3T4"/>
<dbReference type="OrthoDB" id="509052at2759"/>
<evidence type="ECO:0000313" key="2">
    <source>
        <dbReference type="RefSeq" id="XP_022747364.1"/>
    </source>
</evidence>
<dbReference type="PANTHER" id="PTHR31871:SF61">
    <property type="entry name" value="OS06G0705300 PROTEIN"/>
    <property type="match status" value="1"/>
</dbReference>
<protein>
    <submittedName>
        <fullName evidence="2">Uncharacterized protein LOC111297045</fullName>
    </submittedName>
</protein>
<dbReference type="Pfam" id="PF09713">
    <property type="entry name" value="A_thal_3526"/>
    <property type="match status" value="1"/>
</dbReference>
<sequence length="72" mass="8489">MGDSSASYIHMLHYLIEKCLIFNMTKEECMEALSKHANIKPVITSTVWNELEKENKEFFEAYAQFQSKRQVK</sequence>
<accession>A0A6P5Z3T4</accession>
<reference evidence="2" key="1">
    <citation type="submission" date="2025-08" db="UniProtKB">
        <authorList>
            <consortium name="RefSeq"/>
        </authorList>
    </citation>
    <scope>IDENTIFICATION</scope>
    <source>
        <tissue evidence="2">Fruit stalk</tissue>
    </source>
</reference>
<name>A0A6P5Z3T4_DURZI</name>
<proteinExistence type="predicted"/>
<organism evidence="1 2">
    <name type="scientific">Durio zibethinus</name>
    <name type="common">Durian</name>
    <dbReference type="NCBI Taxonomy" id="66656"/>
    <lineage>
        <taxon>Eukaryota</taxon>
        <taxon>Viridiplantae</taxon>
        <taxon>Streptophyta</taxon>
        <taxon>Embryophyta</taxon>
        <taxon>Tracheophyta</taxon>
        <taxon>Spermatophyta</taxon>
        <taxon>Magnoliopsida</taxon>
        <taxon>eudicotyledons</taxon>
        <taxon>Gunneridae</taxon>
        <taxon>Pentapetalae</taxon>
        <taxon>rosids</taxon>
        <taxon>malvids</taxon>
        <taxon>Malvales</taxon>
        <taxon>Malvaceae</taxon>
        <taxon>Helicteroideae</taxon>
        <taxon>Durio</taxon>
    </lineage>
</organism>
<gene>
    <name evidence="2" type="primary">LOC111297045</name>
</gene>
<dbReference type="Proteomes" id="UP000515121">
    <property type="component" value="Unplaced"/>
</dbReference>
<evidence type="ECO:0000313" key="1">
    <source>
        <dbReference type="Proteomes" id="UP000515121"/>
    </source>
</evidence>
<keyword evidence="1" id="KW-1185">Reference proteome</keyword>
<dbReference type="NCBIfam" id="TIGR01589">
    <property type="entry name" value="A_thal_3526"/>
    <property type="match status" value="1"/>
</dbReference>
<dbReference type="PANTHER" id="PTHR31871">
    <property type="entry name" value="OS02G0137100 PROTEIN"/>
    <property type="match status" value="1"/>
</dbReference>
<dbReference type="RefSeq" id="XP_022747364.1">
    <property type="nucleotide sequence ID" value="XM_022891629.1"/>
</dbReference>
<dbReference type="InterPro" id="IPR006476">
    <property type="entry name" value="CHP01589_pln"/>
</dbReference>
<dbReference type="GeneID" id="111297045"/>
<dbReference type="KEGG" id="dzi:111297045"/>